<dbReference type="PANTHER" id="PTHR47200">
    <property type="entry name" value="THYLAKOID LUMENAL 15 KDA PROTEIN 1, CHLOROPLASTIC"/>
    <property type="match status" value="1"/>
</dbReference>
<gene>
    <name evidence="2" type="ORF">HC246_09150</name>
</gene>
<name>A0ABX1LS76_9CYAN</name>
<dbReference type="EMBL" id="JAAVJL010000001">
    <property type="protein sequence ID" value="NMF58186.1"/>
    <property type="molecule type" value="Genomic_DNA"/>
</dbReference>
<keyword evidence="1" id="KW-0732">Signal</keyword>
<accession>A0ABX1LS76</accession>
<dbReference type="SUPFAM" id="SSF141571">
    <property type="entry name" value="Pentapeptide repeat-like"/>
    <property type="match status" value="1"/>
</dbReference>
<dbReference type="Gene3D" id="2.160.20.80">
    <property type="entry name" value="E3 ubiquitin-protein ligase SopA"/>
    <property type="match status" value="1"/>
</dbReference>
<feature type="signal peptide" evidence="1">
    <location>
        <begin position="1"/>
        <end position="25"/>
    </location>
</feature>
<evidence type="ECO:0000313" key="3">
    <source>
        <dbReference type="Proteomes" id="UP000738376"/>
    </source>
</evidence>
<evidence type="ECO:0000313" key="2">
    <source>
        <dbReference type="EMBL" id="NMF58186.1"/>
    </source>
</evidence>
<sequence length="164" mass="17389">MKYYRLIVSVFVAVVMFVMPLSAHAASSSSVTKSILNAVGGEDFSGKNLIRAEFTNATFKNTNFSNADLRGAVFNGVFLDGANLHGIDFSSGIAYVSRFKNSDLSDAILADANMLQATFDGVNIIGADFSNALLDVLQAKKLCQVASGVNSKTGVDTRESLGCE</sequence>
<feature type="chain" id="PRO_5046010999" evidence="1">
    <location>
        <begin position="26"/>
        <end position="164"/>
    </location>
</feature>
<protein>
    <submittedName>
        <fullName evidence="2">Pentapeptide repeat-containing protein</fullName>
    </submittedName>
</protein>
<proteinExistence type="predicted"/>
<keyword evidence="3" id="KW-1185">Reference proteome</keyword>
<dbReference type="Proteomes" id="UP000738376">
    <property type="component" value="Unassembled WGS sequence"/>
</dbReference>
<comment type="caution">
    <text evidence="2">The sequence shown here is derived from an EMBL/GenBank/DDBJ whole genome shotgun (WGS) entry which is preliminary data.</text>
</comment>
<dbReference type="Pfam" id="PF00805">
    <property type="entry name" value="Pentapeptide"/>
    <property type="match status" value="2"/>
</dbReference>
<dbReference type="PANTHER" id="PTHR47200:SF2">
    <property type="entry name" value="THYLAKOID LUMENAL 15 KDA PROTEIN 1, CHLOROPLASTIC"/>
    <property type="match status" value="1"/>
</dbReference>
<dbReference type="InterPro" id="IPR001646">
    <property type="entry name" value="5peptide_repeat"/>
</dbReference>
<reference evidence="2 3" key="1">
    <citation type="submission" date="2020-03" db="EMBL/GenBank/DDBJ databases">
        <title>Draft Genome Sequence of 2-Methylisoborneol Producing Pseudanabaena yagii Strain GIHE-NHR1 Isolated from North Han River in South Korea.</title>
        <authorList>
            <person name="Jeong J."/>
        </authorList>
    </citation>
    <scope>NUCLEOTIDE SEQUENCE [LARGE SCALE GENOMIC DNA]</scope>
    <source>
        <strain evidence="2 3">GIHE-NHR1</strain>
    </source>
</reference>
<organism evidence="2 3">
    <name type="scientific">Pseudanabaena yagii GIHE-NHR1</name>
    <dbReference type="NCBI Taxonomy" id="2722753"/>
    <lineage>
        <taxon>Bacteria</taxon>
        <taxon>Bacillati</taxon>
        <taxon>Cyanobacteriota</taxon>
        <taxon>Cyanophyceae</taxon>
        <taxon>Pseudanabaenales</taxon>
        <taxon>Pseudanabaenaceae</taxon>
        <taxon>Pseudanabaena</taxon>
        <taxon>Pseudanabaena yagii</taxon>
    </lineage>
</organism>
<dbReference type="InterPro" id="IPR044213">
    <property type="entry name" value="At2g44920-like"/>
</dbReference>
<dbReference type="RefSeq" id="WP_169363117.1">
    <property type="nucleotide sequence ID" value="NZ_JAAVJL010000001.1"/>
</dbReference>
<evidence type="ECO:0000256" key="1">
    <source>
        <dbReference type="SAM" id="SignalP"/>
    </source>
</evidence>